<dbReference type="PANTHER" id="PTHR43080:SF2">
    <property type="entry name" value="CBS DOMAIN-CONTAINING PROTEIN"/>
    <property type="match status" value="1"/>
</dbReference>
<name>A0ABW4ZJV0_9SPHI</name>
<sequence>MKDVKQILANKPANVYSVSPAATVFEALEEMMNKNISALVVLEDGQLKGIFTERDYARKIALKGKSSKDTRVSEIMTAGLITVSPSDTIDYCMNIMTERHIRHLPVVDSDKICGMVSIGDVVKSIIEAQQSTIQQLESYINSY</sequence>
<dbReference type="InterPro" id="IPR044725">
    <property type="entry name" value="CBSX3_CBS_dom"/>
</dbReference>
<feature type="domain" description="CBS" evidence="3">
    <location>
        <begin position="76"/>
        <end position="131"/>
    </location>
</feature>
<evidence type="ECO:0000313" key="5">
    <source>
        <dbReference type="Proteomes" id="UP001597387"/>
    </source>
</evidence>
<keyword evidence="5" id="KW-1185">Reference proteome</keyword>
<dbReference type="InterPro" id="IPR046342">
    <property type="entry name" value="CBS_dom_sf"/>
</dbReference>
<dbReference type="PROSITE" id="PS51371">
    <property type="entry name" value="CBS"/>
    <property type="match status" value="2"/>
</dbReference>
<dbReference type="SUPFAM" id="SSF54631">
    <property type="entry name" value="CBS-domain pair"/>
    <property type="match status" value="1"/>
</dbReference>
<keyword evidence="1 2" id="KW-0129">CBS domain</keyword>
<dbReference type="Pfam" id="PF00571">
    <property type="entry name" value="CBS"/>
    <property type="match status" value="2"/>
</dbReference>
<dbReference type="CDD" id="cd04623">
    <property type="entry name" value="CBS_pair_bac_euk"/>
    <property type="match status" value="1"/>
</dbReference>
<evidence type="ECO:0000256" key="1">
    <source>
        <dbReference type="ARBA" id="ARBA00023122"/>
    </source>
</evidence>
<dbReference type="EMBL" id="JBHUHZ010000001">
    <property type="protein sequence ID" value="MFD2162185.1"/>
    <property type="molecule type" value="Genomic_DNA"/>
</dbReference>
<dbReference type="InterPro" id="IPR000644">
    <property type="entry name" value="CBS_dom"/>
</dbReference>
<dbReference type="RefSeq" id="WP_255897750.1">
    <property type="nucleotide sequence ID" value="NZ_JAFMZO010000001.1"/>
</dbReference>
<evidence type="ECO:0000313" key="4">
    <source>
        <dbReference type="EMBL" id="MFD2162185.1"/>
    </source>
</evidence>
<gene>
    <name evidence="4" type="ORF">ACFSJU_07250</name>
</gene>
<dbReference type="PANTHER" id="PTHR43080">
    <property type="entry name" value="CBS DOMAIN-CONTAINING PROTEIN CBSX3, MITOCHONDRIAL"/>
    <property type="match status" value="1"/>
</dbReference>
<evidence type="ECO:0000259" key="3">
    <source>
        <dbReference type="PROSITE" id="PS51371"/>
    </source>
</evidence>
<organism evidence="4 5">
    <name type="scientific">Paradesertivirga mongoliensis</name>
    <dbReference type="NCBI Taxonomy" id="2100740"/>
    <lineage>
        <taxon>Bacteria</taxon>
        <taxon>Pseudomonadati</taxon>
        <taxon>Bacteroidota</taxon>
        <taxon>Sphingobacteriia</taxon>
        <taxon>Sphingobacteriales</taxon>
        <taxon>Sphingobacteriaceae</taxon>
        <taxon>Paradesertivirga</taxon>
    </lineage>
</organism>
<protein>
    <submittedName>
        <fullName evidence="4">CBS domain-containing protein</fullName>
    </submittedName>
</protein>
<reference evidence="5" key="1">
    <citation type="journal article" date="2019" name="Int. J. Syst. Evol. Microbiol.">
        <title>The Global Catalogue of Microorganisms (GCM) 10K type strain sequencing project: providing services to taxonomists for standard genome sequencing and annotation.</title>
        <authorList>
            <consortium name="The Broad Institute Genomics Platform"/>
            <consortium name="The Broad Institute Genome Sequencing Center for Infectious Disease"/>
            <person name="Wu L."/>
            <person name="Ma J."/>
        </authorList>
    </citation>
    <scope>NUCLEOTIDE SEQUENCE [LARGE SCALE GENOMIC DNA]</scope>
    <source>
        <strain evidence="5">KCTC 42217</strain>
    </source>
</reference>
<evidence type="ECO:0000256" key="2">
    <source>
        <dbReference type="PROSITE-ProRule" id="PRU00703"/>
    </source>
</evidence>
<dbReference type="InterPro" id="IPR051257">
    <property type="entry name" value="Diverse_CBS-Domain"/>
</dbReference>
<dbReference type="Proteomes" id="UP001597387">
    <property type="component" value="Unassembled WGS sequence"/>
</dbReference>
<accession>A0ABW4ZJV0</accession>
<feature type="domain" description="CBS" evidence="3">
    <location>
        <begin position="9"/>
        <end position="67"/>
    </location>
</feature>
<dbReference type="SMART" id="SM00116">
    <property type="entry name" value="CBS"/>
    <property type="match status" value="2"/>
</dbReference>
<proteinExistence type="predicted"/>
<comment type="caution">
    <text evidence="4">The sequence shown here is derived from an EMBL/GenBank/DDBJ whole genome shotgun (WGS) entry which is preliminary data.</text>
</comment>
<dbReference type="Gene3D" id="3.10.580.10">
    <property type="entry name" value="CBS-domain"/>
    <property type="match status" value="1"/>
</dbReference>